<dbReference type="eggNOG" id="COG3464">
    <property type="taxonomic scope" value="Bacteria"/>
</dbReference>
<keyword evidence="2" id="KW-1185">Reference proteome</keyword>
<gene>
    <name evidence="1" type="ORF">MEA186_24902</name>
</gene>
<dbReference type="AlphaFoldDB" id="G6YG72"/>
<sequence>MQAGQDILETLRRIKWHLWHGNAYRAREEIDDLQFDAEALETDYSNTRKFLKAAGEFRSQMAPNSASLINYGERYRSGERISSAFVEATVNAVIQQAVRQQQMQWSRIGAHLLLQPPTQNPRRLPALDLPAMLSRIG</sequence>
<evidence type="ECO:0000313" key="1">
    <source>
        <dbReference type="EMBL" id="EHH09253.1"/>
    </source>
</evidence>
<dbReference type="Proteomes" id="UP000002949">
    <property type="component" value="Unassembled WGS sequence"/>
</dbReference>
<protein>
    <submittedName>
        <fullName evidence="1">Uncharacterized protein</fullName>
    </submittedName>
</protein>
<accession>G6YG72</accession>
<dbReference type="EMBL" id="AGSN01000174">
    <property type="protein sequence ID" value="EHH09253.1"/>
    <property type="molecule type" value="Genomic_DNA"/>
</dbReference>
<proteinExistence type="predicted"/>
<reference evidence="1 2" key="1">
    <citation type="journal article" date="2012" name="J. Bacteriol.">
        <title>Draft Genome Sequence of Plant Growth-Promoting Rhizobium Mesorhizobium amorphae, Isolated from Zinc-Lead Mine Tailings.</title>
        <authorList>
            <person name="Hao X."/>
            <person name="Lin Y."/>
            <person name="Johnstone L."/>
            <person name="Baltrus D.A."/>
            <person name="Miller S.J."/>
            <person name="Wei G."/>
            <person name="Rensing C."/>
        </authorList>
    </citation>
    <scope>NUCLEOTIDE SEQUENCE [LARGE SCALE GENOMIC DNA]</scope>
    <source>
        <strain evidence="1 2">CCNWGS0123</strain>
    </source>
</reference>
<name>G6YG72_9HYPH</name>
<organism evidence="1 2">
    <name type="scientific">Mesorhizobium amorphae CCNWGS0123</name>
    <dbReference type="NCBI Taxonomy" id="1082933"/>
    <lineage>
        <taxon>Bacteria</taxon>
        <taxon>Pseudomonadati</taxon>
        <taxon>Pseudomonadota</taxon>
        <taxon>Alphaproteobacteria</taxon>
        <taxon>Hyphomicrobiales</taxon>
        <taxon>Phyllobacteriaceae</taxon>
        <taxon>Mesorhizobium</taxon>
    </lineage>
</organism>
<evidence type="ECO:0000313" key="2">
    <source>
        <dbReference type="Proteomes" id="UP000002949"/>
    </source>
</evidence>
<dbReference type="KEGG" id="mamo:A6B35_33080"/>
<dbReference type="PATRIC" id="fig|1082933.3.peg.4830"/>